<name>A0ABP9W8R1_9DEIO</name>
<dbReference type="Gene3D" id="1.25.40.10">
    <property type="entry name" value="Tetratricopeptide repeat domain"/>
    <property type="match status" value="1"/>
</dbReference>
<accession>A0ABP9W8R1</accession>
<dbReference type="RefSeq" id="WP_345462172.1">
    <property type="nucleotide sequence ID" value="NZ_BAABRP010000002.1"/>
</dbReference>
<comment type="caution">
    <text evidence="1">The sequence shown here is derived from an EMBL/GenBank/DDBJ whole genome shotgun (WGS) entry which is preliminary data.</text>
</comment>
<organism evidence="1 2">
    <name type="scientific">Deinococcus carri</name>
    <dbReference type="NCBI Taxonomy" id="1211323"/>
    <lineage>
        <taxon>Bacteria</taxon>
        <taxon>Thermotogati</taxon>
        <taxon>Deinococcota</taxon>
        <taxon>Deinococci</taxon>
        <taxon>Deinococcales</taxon>
        <taxon>Deinococcaceae</taxon>
        <taxon>Deinococcus</taxon>
    </lineage>
</organism>
<keyword evidence="2" id="KW-1185">Reference proteome</keyword>
<evidence type="ECO:0000313" key="1">
    <source>
        <dbReference type="EMBL" id="GAA5512393.1"/>
    </source>
</evidence>
<reference evidence="1 2" key="1">
    <citation type="submission" date="2024-02" db="EMBL/GenBank/DDBJ databases">
        <title>Deinococcus carri NBRC 110142.</title>
        <authorList>
            <person name="Ichikawa N."/>
            <person name="Katano-Makiyama Y."/>
            <person name="Hidaka K."/>
        </authorList>
    </citation>
    <scope>NUCLEOTIDE SEQUENCE [LARGE SCALE GENOMIC DNA]</scope>
    <source>
        <strain evidence="1 2">NBRC 110142</strain>
    </source>
</reference>
<dbReference type="InterPro" id="IPR011990">
    <property type="entry name" value="TPR-like_helical_dom_sf"/>
</dbReference>
<dbReference type="EMBL" id="BAABRP010000002">
    <property type="protein sequence ID" value="GAA5512393.1"/>
    <property type="molecule type" value="Genomic_DNA"/>
</dbReference>
<gene>
    <name evidence="1" type="ORF">Dcar01_01107</name>
</gene>
<proteinExistence type="predicted"/>
<dbReference type="Proteomes" id="UP001401887">
    <property type="component" value="Unassembled WGS sequence"/>
</dbReference>
<sequence>MVFEGPHNAPRYRLGHLVQVDLDVTQVAEAVARGEIAWALALYRGPFLPGVEDSAWVQHKREEVLLALTFELRHQMVHHQTQGDLKRVILLANPYLPIDPFGREVLEERVAAARQVASPQELARYTAELNRHLYN</sequence>
<evidence type="ECO:0000313" key="2">
    <source>
        <dbReference type="Proteomes" id="UP001401887"/>
    </source>
</evidence>
<protein>
    <submittedName>
        <fullName evidence="1">Uncharacterized protein</fullName>
    </submittedName>
</protein>